<evidence type="ECO:0000259" key="9">
    <source>
        <dbReference type="Pfam" id="PF17917"/>
    </source>
</evidence>
<keyword evidence="8" id="KW-0695">RNA-directed DNA polymerase</keyword>
<dbReference type="GO" id="GO:0004190">
    <property type="term" value="F:aspartic-type endopeptidase activity"/>
    <property type="evidence" value="ECO:0007669"/>
    <property type="project" value="UniProtKB-KW"/>
</dbReference>
<proteinExistence type="predicted"/>
<gene>
    <name evidence="10" type="ORF">PARMNEM_LOCUS12241</name>
</gene>
<dbReference type="GO" id="GO:0006508">
    <property type="term" value="P:proteolysis"/>
    <property type="evidence" value="ECO:0007669"/>
    <property type="project" value="UniProtKB-KW"/>
</dbReference>
<keyword evidence="11" id="KW-1185">Reference proteome</keyword>
<dbReference type="EMBL" id="CAVLGL010000087">
    <property type="protein sequence ID" value="CAK1592222.1"/>
    <property type="molecule type" value="Genomic_DNA"/>
</dbReference>
<evidence type="ECO:0000256" key="6">
    <source>
        <dbReference type="ARBA" id="ARBA00022759"/>
    </source>
</evidence>
<evidence type="ECO:0000313" key="11">
    <source>
        <dbReference type="Proteomes" id="UP001314205"/>
    </source>
</evidence>
<evidence type="ECO:0000256" key="4">
    <source>
        <dbReference type="ARBA" id="ARBA00022722"/>
    </source>
</evidence>
<comment type="caution">
    <text evidence="10">The sequence shown here is derived from an EMBL/GenBank/DDBJ whole genome shotgun (WGS) entry which is preliminary data.</text>
</comment>
<reference evidence="10 11" key="1">
    <citation type="submission" date="2023-11" db="EMBL/GenBank/DDBJ databases">
        <authorList>
            <person name="Hedman E."/>
            <person name="Englund M."/>
            <person name="Stromberg M."/>
            <person name="Nyberg Akerstrom W."/>
            <person name="Nylinder S."/>
            <person name="Jareborg N."/>
            <person name="Kallberg Y."/>
            <person name="Kronander E."/>
        </authorList>
    </citation>
    <scope>NUCLEOTIDE SEQUENCE [LARGE SCALE GENOMIC DNA]</scope>
</reference>
<dbReference type="PANTHER" id="PTHR33064:SF37">
    <property type="entry name" value="RIBONUCLEASE H"/>
    <property type="match status" value="1"/>
</dbReference>
<keyword evidence="5" id="KW-0064">Aspartyl protease</keyword>
<dbReference type="GO" id="GO:0003964">
    <property type="term" value="F:RNA-directed DNA polymerase activity"/>
    <property type="evidence" value="ECO:0007669"/>
    <property type="project" value="UniProtKB-KW"/>
</dbReference>
<dbReference type="InterPro" id="IPR041373">
    <property type="entry name" value="RT_RNaseH"/>
</dbReference>
<evidence type="ECO:0000256" key="3">
    <source>
        <dbReference type="ARBA" id="ARBA00022695"/>
    </source>
</evidence>
<keyword evidence="7" id="KW-0378">Hydrolase</keyword>
<keyword evidence="3" id="KW-0548">Nucleotidyltransferase</keyword>
<accession>A0AAV1LDS2</accession>
<evidence type="ECO:0000313" key="10">
    <source>
        <dbReference type="EMBL" id="CAK1592222.1"/>
    </source>
</evidence>
<evidence type="ECO:0000256" key="8">
    <source>
        <dbReference type="ARBA" id="ARBA00022918"/>
    </source>
</evidence>
<dbReference type="InterPro" id="IPR043502">
    <property type="entry name" value="DNA/RNA_pol_sf"/>
</dbReference>
<dbReference type="PANTHER" id="PTHR33064">
    <property type="entry name" value="POL PROTEIN"/>
    <property type="match status" value="1"/>
</dbReference>
<organism evidence="10 11">
    <name type="scientific">Parnassius mnemosyne</name>
    <name type="common">clouded apollo</name>
    <dbReference type="NCBI Taxonomy" id="213953"/>
    <lineage>
        <taxon>Eukaryota</taxon>
        <taxon>Metazoa</taxon>
        <taxon>Ecdysozoa</taxon>
        <taxon>Arthropoda</taxon>
        <taxon>Hexapoda</taxon>
        <taxon>Insecta</taxon>
        <taxon>Pterygota</taxon>
        <taxon>Neoptera</taxon>
        <taxon>Endopterygota</taxon>
        <taxon>Lepidoptera</taxon>
        <taxon>Glossata</taxon>
        <taxon>Ditrysia</taxon>
        <taxon>Papilionoidea</taxon>
        <taxon>Papilionidae</taxon>
        <taxon>Parnassiinae</taxon>
        <taxon>Parnassini</taxon>
        <taxon>Parnassius</taxon>
        <taxon>Driopa</taxon>
    </lineage>
</organism>
<evidence type="ECO:0000256" key="2">
    <source>
        <dbReference type="ARBA" id="ARBA00022679"/>
    </source>
</evidence>
<evidence type="ECO:0000256" key="5">
    <source>
        <dbReference type="ARBA" id="ARBA00022750"/>
    </source>
</evidence>
<evidence type="ECO:0000256" key="1">
    <source>
        <dbReference type="ARBA" id="ARBA00022670"/>
    </source>
</evidence>
<dbReference type="GO" id="GO:0004519">
    <property type="term" value="F:endonuclease activity"/>
    <property type="evidence" value="ECO:0007669"/>
    <property type="project" value="UniProtKB-KW"/>
</dbReference>
<protein>
    <recommendedName>
        <fullName evidence="9">Reverse transcriptase RNase H-like domain-containing protein</fullName>
    </recommendedName>
</protein>
<feature type="domain" description="Reverse transcriptase RNase H-like" evidence="9">
    <location>
        <begin position="29"/>
        <end position="118"/>
    </location>
</feature>
<dbReference type="FunFam" id="3.10.20.370:FF:000001">
    <property type="entry name" value="Retrovirus-related Pol polyprotein from transposon 17.6-like protein"/>
    <property type="match status" value="1"/>
</dbReference>
<keyword evidence="4" id="KW-0540">Nuclease</keyword>
<name>A0AAV1LDS2_9NEOP</name>
<sequence length="137" mass="15651">MDMARTARKLIYPHQKLIVRASVTCSLYDPRAETHLHTNASKNGLAGTLLQRNQNGVLQPVTYFSRKTTAEEQKYHSFELETLAVIASLQRFRVYLIEIQFTVQTDCNALRSTLNQERFSATDCSVVNPIARVRLHN</sequence>
<dbReference type="SUPFAM" id="SSF56672">
    <property type="entry name" value="DNA/RNA polymerases"/>
    <property type="match status" value="1"/>
</dbReference>
<evidence type="ECO:0000256" key="7">
    <source>
        <dbReference type="ARBA" id="ARBA00022801"/>
    </source>
</evidence>
<dbReference type="AlphaFoldDB" id="A0AAV1LDS2"/>
<keyword evidence="2" id="KW-0808">Transferase</keyword>
<dbReference type="Proteomes" id="UP001314205">
    <property type="component" value="Unassembled WGS sequence"/>
</dbReference>
<dbReference type="Pfam" id="PF17917">
    <property type="entry name" value="RT_RNaseH"/>
    <property type="match status" value="1"/>
</dbReference>
<keyword evidence="6" id="KW-0255">Endonuclease</keyword>
<dbReference type="InterPro" id="IPR051320">
    <property type="entry name" value="Viral_Replic_Matur_Polypro"/>
</dbReference>
<keyword evidence="1" id="KW-0645">Protease</keyword>